<dbReference type="GO" id="GO:0035539">
    <property type="term" value="F:8-oxo-7,8-dihydrodeoxyguanosine triphosphate pyrophosphatase activity"/>
    <property type="evidence" value="ECO:0007669"/>
    <property type="project" value="TreeGrafter"/>
</dbReference>
<evidence type="ECO:0000256" key="2">
    <source>
        <dbReference type="RuleBase" id="RU003476"/>
    </source>
</evidence>
<dbReference type="Pfam" id="PF00293">
    <property type="entry name" value="NUDIX"/>
    <property type="match status" value="1"/>
</dbReference>
<dbReference type="Gene3D" id="3.90.79.10">
    <property type="entry name" value="Nucleoside Triphosphate Pyrophosphohydrolase"/>
    <property type="match status" value="1"/>
</dbReference>
<evidence type="ECO:0000313" key="5">
    <source>
        <dbReference type="Proteomes" id="UP000696485"/>
    </source>
</evidence>
<dbReference type="PANTHER" id="PTHR16099">
    <property type="entry name" value="8-OXO-DGTP DIPHOSPHATES NUDT15"/>
    <property type="match status" value="1"/>
</dbReference>
<gene>
    <name evidence="4" type="primary">NUDT15_2</name>
    <name evidence="4" type="ORF">BG006_010097</name>
</gene>
<dbReference type="InterPro" id="IPR000086">
    <property type="entry name" value="NUDIX_hydrolase_dom"/>
</dbReference>
<keyword evidence="1 2" id="KW-0378">Hydrolase</keyword>
<comment type="similarity">
    <text evidence="2">Belongs to the Nudix hydrolase family.</text>
</comment>
<dbReference type="PANTHER" id="PTHR16099:SF5">
    <property type="entry name" value="NUCLEOTIDE TRIPHOSPHATE DIPHOSPHATASE NUDT15"/>
    <property type="match status" value="1"/>
</dbReference>
<evidence type="ECO:0000259" key="3">
    <source>
        <dbReference type="PROSITE" id="PS51462"/>
    </source>
</evidence>
<protein>
    <submittedName>
        <fullName evidence="4">Nudix hydrolase 15, mitochondrial</fullName>
    </submittedName>
</protein>
<name>A0A9P5SHE2_9FUNG</name>
<feature type="domain" description="Nudix hydrolase" evidence="3">
    <location>
        <begin position="10"/>
        <end position="141"/>
    </location>
</feature>
<dbReference type="GO" id="GO:0005829">
    <property type="term" value="C:cytosol"/>
    <property type="evidence" value="ECO:0007669"/>
    <property type="project" value="TreeGrafter"/>
</dbReference>
<dbReference type="FunFam" id="3.90.79.10:FF:000060">
    <property type="entry name" value="Nudix hydrolase 1"/>
    <property type="match status" value="1"/>
</dbReference>
<evidence type="ECO:0000313" key="4">
    <source>
        <dbReference type="EMBL" id="KAF9326482.1"/>
    </source>
</evidence>
<keyword evidence="5" id="KW-1185">Reference proteome</keyword>
<evidence type="ECO:0000256" key="1">
    <source>
        <dbReference type="ARBA" id="ARBA00022801"/>
    </source>
</evidence>
<dbReference type="AlphaFoldDB" id="A0A9P5SHE2"/>
<dbReference type="Proteomes" id="UP000696485">
    <property type="component" value="Unassembled WGS sequence"/>
</dbReference>
<dbReference type="PROSITE" id="PS51462">
    <property type="entry name" value="NUDIX"/>
    <property type="match status" value="1"/>
</dbReference>
<dbReference type="InterPro" id="IPR015797">
    <property type="entry name" value="NUDIX_hydrolase-like_dom_sf"/>
</dbReference>
<dbReference type="GO" id="GO:0006203">
    <property type="term" value="P:dGTP catabolic process"/>
    <property type="evidence" value="ECO:0007669"/>
    <property type="project" value="TreeGrafter"/>
</dbReference>
<dbReference type="SUPFAM" id="SSF55811">
    <property type="entry name" value="Nudix"/>
    <property type="match status" value="1"/>
</dbReference>
<dbReference type="InterPro" id="IPR020084">
    <property type="entry name" value="NUDIX_hydrolase_CS"/>
</dbReference>
<accession>A0A9P5SHE2</accession>
<organism evidence="4 5">
    <name type="scientific">Podila minutissima</name>
    <dbReference type="NCBI Taxonomy" id="64525"/>
    <lineage>
        <taxon>Eukaryota</taxon>
        <taxon>Fungi</taxon>
        <taxon>Fungi incertae sedis</taxon>
        <taxon>Mucoromycota</taxon>
        <taxon>Mortierellomycotina</taxon>
        <taxon>Mortierellomycetes</taxon>
        <taxon>Mortierellales</taxon>
        <taxon>Mortierellaceae</taxon>
        <taxon>Podila</taxon>
    </lineage>
</organism>
<comment type="caution">
    <text evidence="4">The sequence shown here is derived from an EMBL/GenBank/DDBJ whole genome shotgun (WGS) entry which is preliminary data.</text>
</comment>
<reference evidence="4" key="1">
    <citation type="journal article" date="2020" name="Fungal Divers.">
        <title>Resolving the Mortierellaceae phylogeny through synthesis of multi-gene phylogenetics and phylogenomics.</title>
        <authorList>
            <person name="Vandepol N."/>
            <person name="Liber J."/>
            <person name="Desiro A."/>
            <person name="Na H."/>
            <person name="Kennedy M."/>
            <person name="Barry K."/>
            <person name="Grigoriev I.V."/>
            <person name="Miller A.N."/>
            <person name="O'Donnell K."/>
            <person name="Stajich J.E."/>
            <person name="Bonito G."/>
        </authorList>
    </citation>
    <scope>NUCLEOTIDE SEQUENCE</scope>
    <source>
        <strain evidence="4">NVP1</strain>
    </source>
</reference>
<proteinExistence type="inferred from homology"/>
<dbReference type="InterPro" id="IPR020476">
    <property type="entry name" value="Nudix_hydrolase"/>
</dbReference>
<dbReference type="PRINTS" id="PR00502">
    <property type="entry name" value="NUDIXFAMILY"/>
</dbReference>
<dbReference type="EMBL" id="JAAAUY010000777">
    <property type="protein sequence ID" value="KAF9326482.1"/>
    <property type="molecule type" value="Genomic_DNA"/>
</dbReference>
<dbReference type="CDD" id="cd04678">
    <property type="entry name" value="NUDIX_MTH2_Nudt15"/>
    <property type="match status" value="1"/>
</dbReference>
<sequence length="163" mass="17684">MTVAAAAGKAVQVGLGVMIMHQGKVLVGKRIGSHGADTWQLAGGHLEFGETFEECALRESEEETGLTLDPASAKFIFANNNVMPDVERHYVTVFMAADVLGSAKARVMEPLKCEKWEWISQAQLLDNKGPYRPLFSPLAKLVEEHDLSPLFVASALSASAKEE</sequence>
<dbReference type="PROSITE" id="PS00893">
    <property type="entry name" value="NUDIX_BOX"/>
    <property type="match status" value="1"/>
</dbReference>